<dbReference type="Proteomes" id="UP000026962">
    <property type="component" value="Chromosome 11"/>
</dbReference>
<name>A0A0E0MI21_ORYPU</name>
<evidence type="ECO:0000256" key="1">
    <source>
        <dbReference type="SAM" id="MobiDB-lite"/>
    </source>
</evidence>
<reference evidence="2" key="2">
    <citation type="submission" date="2018-05" db="EMBL/GenBank/DDBJ databases">
        <title>OpunRS2 (Oryza punctata Reference Sequence Version 2).</title>
        <authorList>
            <person name="Zhang J."/>
            <person name="Kudrna D."/>
            <person name="Lee S."/>
            <person name="Talag J."/>
            <person name="Welchert J."/>
            <person name="Wing R.A."/>
        </authorList>
    </citation>
    <scope>NUCLEOTIDE SEQUENCE [LARGE SCALE GENOMIC DNA]</scope>
</reference>
<keyword evidence="3" id="KW-1185">Reference proteome</keyword>
<protein>
    <submittedName>
        <fullName evidence="2">Uncharacterized protein</fullName>
    </submittedName>
</protein>
<reference evidence="2" key="1">
    <citation type="submission" date="2015-04" db="UniProtKB">
        <authorList>
            <consortium name="EnsemblPlants"/>
        </authorList>
    </citation>
    <scope>IDENTIFICATION</scope>
</reference>
<feature type="compositionally biased region" description="Low complexity" evidence="1">
    <location>
        <begin position="1"/>
        <end position="16"/>
    </location>
</feature>
<feature type="compositionally biased region" description="Basic and acidic residues" evidence="1">
    <location>
        <begin position="22"/>
        <end position="33"/>
    </location>
</feature>
<dbReference type="Gramene" id="OPUNC11G18910.1">
    <property type="protein sequence ID" value="OPUNC11G18910.1"/>
    <property type="gene ID" value="OPUNC11G18910"/>
</dbReference>
<dbReference type="EnsemblPlants" id="OPUNC11G18910.1">
    <property type="protein sequence ID" value="OPUNC11G18910.1"/>
    <property type="gene ID" value="OPUNC11G18910"/>
</dbReference>
<sequence length="78" mass="7554">MGDASSSSPSTAAAATVKLCGHGHDQDGGKDKTASGAAEKNGALICYGEQDGKTETMDAAAAGEVTTIGVPAATACMH</sequence>
<proteinExistence type="predicted"/>
<accession>A0A0E0MI21</accession>
<dbReference type="AlphaFoldDB" id="A0A0E0MI21"/>
<organism evidence="2">
    <name type="scientific">Oryza punctata</name>
    <name type="common">Red rice</name>
    <dbReference type="NCBI Taxonomy" id="4537"/>
    <lineage>
        <taxon>Eukaryota</taxon>
        <taxon>Viridiplantae</taxon>
        <taxon>Streptophyta</taxon>
        <taxon>Embryophyta</taxon>
        <taxon>Tracheophyta</taxon>
        <taxon>Spermatophyta</taxon>
        <taxon>Magnoliopsida</taxon>
        <taxon>Liliopsida</taxon>
        <taxon>Poales</taxon>
        <taxon>Poaceae</taxon>
        <taxon>BOP clade</taxon>
        <taxon>Oryzoideae</taxon>
        <taxon>Oryzeae</taxon>
        <taxon>Oryzinae</taxon>
        <taxon>Oryza</taxon>
    </lineage>
</organism>
<evidence type="ECO:0000313" key="3">
    <source>
        <dbReference type="Proteomes" id="UP000026962"/>
    </source>
</evidence>
<evidence type="ECO:0000313" key="2">
    <source>
        <dbReference type="EnsemblPlants" id="OPUNC11G18910.1"/>
    </source>
</evidence>
<dbReference type="HOGENOM" id="CLU_2626216_0_0_1"/>
<feature type="region of interest" description="Disordered" evidence="1">
    <location>
        <begin position="1"/>
        <end position="36"/>
    </location>
</feature>